<proteinExistence type="predicted"/>
<reference evidence="3" key="1">
    <citation type="journal article" date="2012" name="MBio">
        <title>Comparative genome analysis of Trichophyton rubrum and related dermatophytes reveals candidate genes involved in infection.</title>
        <authorList>
            <person name="Martinez D.A."/>
            <person name="Oliver B.G."/>
            <person name="Graeser Y."/>
            <person name="Goldberg J.M."/>
            <person name="Li W."/>
            <person name="Martinez-Rossi N.M."/>
            <person name="Monod M."/>
            <person name="Shelest E."/>
            <person name="Barton R.C."/>
            <person name="Birch E."/>
            <person name="Brakhage A.A."/>
            <person name="Chen Z."/>
            <person name="Gurr S.J."/>
            <person name="Heiman D."/>
            <person name="Heitman J."/>
            <person name="Kosti I."/>
            <person name="Rossi A."/>
            <person name="Saif S."/>
            <person name="Samalova M."/>
            <person name="Saunders C.W."/>
            <person name="Shea T."/>
            <person name="Summerbell R.C."/>
            <person name="Xu J."/>
            <person name="Young S."/>
            <person name="Zeng Q."/>
            <person name="Birren B.W."/>
            <person name="Cuomo C.A."/>
            <person name="White T.C."/>
        </authorList>
    </citation>
    <scope>NUCLEOTIDE SEQUENCE [LARGE SCALE GENOMIC DNA]</scope>
    <source>
        <strain evidence="3">ATCC MYA-4606 / CBS 127.97</strain>
    </source>
</reference>
<sequence>MYKIDERPPTTQPAANEQGQARSGRIRAELQKLPPAYVTGTPHVQVTRPLRTHLDSVKKALASAYPWYGAVPGCPSRFRRDHTLPYLLRITPTKNQQNMHGGFFFCSLSLHHRDGLFGGRSLILTERWQAGLHRVPISTQMARWRDDKSFETSPPAPLDGGDKPTPSKSPGIAGKRPKGLDAIIHPITVDLSTPLPSATPTLLLSMGGSSCCKKNDNRPTGFSRHSHEPIWRHFTPSTTKEESEFVFFLLLSMPS</sequence>
<feature type="region of interest" description="Disordered" evidence="1">
    <location>
        <begin position="1"/>
        <end position="22"/>
    </location>
</feature>
<dbReference type="Proteomes" id="UP000009169">
    <property type="component" value="Unassembled WGS sequence"/>
</dbReference>
<feature type="region of interest" description="Disordered" evidence="1">
    <location>
        <begin position="143"/>
        <end position="178"/>
    </location>
</feature>
<dbReference type="HOGENOM" id="CLU_1090669_0_0_1"/>
<protein>
    <submittedName>
        <fullName evidence="2">Uncharacterized protein</fullName>
    </submittedName>
</protein>
<evidence type="ECO:0000313" key="2">
    <source>
        <dbReference type="EMBL" id="EGE02410.1"/>
    </source>
</evidence>
<feature type="compositionally biased region" description="Polar residues" evidence="1">
    <location>
        <begin position="12"/>
        <end position="21"/>
    </location>
</feature>
<gene>
    <name evidence="2" type="ORF">TEQG_01447</name>
</gene>
<organism evidence="2 3">
    <name type="scientific">Trichophyton equinum (strain ATCC MYA-4606 / CBS 127.97)</name>
    <name type="common">Horse ringworm fungus</name>
    <dbReference type="NCBI Taxonomy" id="559882"/>
    <lineage>
        <taxon>Eukaryota</taxon>
        <taxon>Fungi</taxon>
        <taxon>Dikarya</taxon>
        <taxon>Ascomycota</taxon>
        <taxon>Pezizomycotina</taxon>
        <taxon>Eurotiomycetes</taxon>
        <taxon>Eurotiomycetidae</taxon>
        <taxon>Onygenales</taxon>
        <taxon>Arthrodermataceae</taxon>
        <taxon>Trichophyton</taxon>
    </lineage>
</organism>
<keyword evidence="3" id="KW-1185">Reference proteome</keyword>
<dbReference type="EMBL" id="DS995722">
    <property type="protein sequence ID" value="EGE02410.1"/>
    <property type="molecule type" value="Genomic_DNA"/>
</dbReference>
<dbReference type="AlphaFoldDB" id="F2PKJ2"/>
<evidence type="ECO:0000313" key="3">
    <source>
        <dbReference type="Proteomes" id="UP000009169"/>
    </source>
</evidence>
<dbReference type="VEuPathDB" id="FungiDB:TEQG_01447"/>
<name>F2PKJ2_TRIEC</name>
<accession>F2PKJ2</accession>
<evidence type="ECO:0000256" key="1">
    <source>
        <dbReference type="SAM" id="MobiDB-lite"/>
    </source>
</evidence>